<gene>
    <name evidence="1" type="ORF">BV22DRAFT_689347</name>
</gene>
<dbReference type="Proteomes" id="UP000790709">
    <property type="component" value="Unassembled WGS sequence"/>
</dbReference>
<proteinExistence type="predicted"/>
<sequence>MFLTRIIAHTSTTATVNLPGLTPIRIIFSSFVLLLVPHCHYPATLGRRPIQSSMASNAPFHPAAEASASTSTSSIGQILGRKFHHTLTRSRLPVLSKLRIHPRSRRTFLLPAPIPLAPVLDTYAFHPPPPYSADPEFAEETDLYLSVPNNTPVGSPLSSLTSATGGSSTTNDSLASSVDISLGTPYLLRGGDRAQTTSRSSLGSGSTGTLVGLGLEGIEKMDGSQFDGLGRLSGGFRSSLGNRTTGKEPRATSDELENELHREMTLSVIARARRSRAKTIIQPRARYDVFFPPPAQSLPPPFVEQSLPRADHVRLRRHRPVVATPTPASRGSRPCQLQRDLSRSTTSTELKRVANLERRASFVGTKGRVTWRG</sequence>
<name>A0ACB8B840_9AGAM</name>
<keyword evidence="2" id="KW-1185">Reference proteome</keyword>
<evidence type="ECO:0000313" key="1">
    <source>
        <dbReference type="EMBL" id="KAH7921975.1"/>
    </source>
</evidence>
<evidence type="ECO:0000313" key="2">
    <source>
        <dbReference type="Proteomes" id="UP000790709"/>
    </source>
</evidence>
<accession>A0ACB8B840</accession>
<protein>
    <submittedName>
        <fullName evidence="1">Uncharacterized protein</fullName>
    </submittedName>
</protein>
<reference evidence="1" key="1">
    <citation type="journal article" date="2021" name="New Phytol.">
        <title>Evolutionary innovations through gain and loss of genes in the ectomycorrhizal Boletales.</title>
        <authorList>
            <person name="Wu G."/>
            <person name="Miyauchi S."/>
            <person name="Morin E."/>
            <person name="Kuo A."/>
            <person name="Drula E."/>
            <person name="Varga T."/>
            <person name="Kohler A."/>
            <person name="Feng B."/>
            <person name="Cao Y."/>
            <person name="Lipzen A."/>
            <person name="Daum C."/>
            <person name="Hundley H."/>
            <person name="Pangilinan J."/>
            <person name="Johnson J."/>
            <person name="Barry K."/>
            <person name="LaButti K."/>
            <person name="Ng V."/>
            <person name="Ahrendt S."/>
            <person name="Min B."/>
            <person name="Choi I.G."/>
            <person name="Park H."/>
            <person name="Plett J.M."/>
            <person name="Magnuson J."/>
            <person name="Spatafora J.W."/>
            <person name="Nagy L.G."/>
            <person name="Henrissat B."/>
            <person name="Grigoriev I.V."/>
            <person name="Yang Z.L."/>
            <person name="Xu J."/>
            <person name="Martin F.M."/>
        </authorList>
    </citation>
    <scope>NUCLEOTIDE SEQUENCE</scope>
    <source>
        <strain evidence="1">KUC20120723A-06</strain>
    </source>
</reference>
<dbReference type="EMBL" id="MU266503">
    <property type="protein sequence ID" value="KAH7921975.1"/>
    <property type="molecule type" value="Genomic_DNA"/>
</dbReference>
<organism evidence="1 2">
    <name type="scientific">Leucogyrophana mollusca</name>
    <dbReference type="NCBI Taxonomy" id="85980"/>
    <lineage>
        <taxon>Eukaryota</taxon>
        <taxon>Fungi</taxon>
        <taxon>Dikarya</taxon>
        <taxon>Basidiomycota</taxon>
        <taxon>Agaricomycotina</taxon>
        <taxon>Agaricomycetes</taxon>
        <taxon>Agaricomycetidae</taxon>
        <taxon>Boletales</taxon>
        <taxon>Boletales incertae sedis</taxon>
        <taxon>Leucogyrophana</taxon>
    </lineage>
</organism>
<comment type="caution">
    <text evidence="1">The sequence shown here is derived from an EMBL/GenBank/DDBJ whole genome shotgun (WGS) entry which is preliminary data.</text>
</comment>